<comment type="caution">
    <text evidence="2">The sequence shown here is derived from an EMBL/GenBank/DDBJ whole genome shotgun (WGS) entry which is preliminary data.</text>
</comment>
<dbReference type="RefSeq" id="WP_084714332.1">
    <property type="nucleotide sequence ID" value="NZ_AUND01000038.1"/>
</dbReference>
<dbReference type="OrthoDB" id="7345147at2"/>
<dbReference type="CDD" id="cd06561">
    <property type="entry name" value="AlkD_like"/>
    <property type="match status" value="1"/>
</dbReference>
<evidence type="ECO:0008006" key="4">
    <source>
        <dbReference type="Google" id="ProtNLM"/>
    </source>
</evidence>
<dbReference type="InterPro" id="IPR016024">
    <property type="entry name" value="ARM-type_fold"/>
</dbReference>
<dbReference type="Gene3D" id="1.25.10.90">
    <property type="match status" value="1"/>
</dbReference>
<proteinExistence type="predicted"/>
<dbReference type="PANTHER" id="PTHR34070:SF1">
    <property type="entry name" value="DNA ALKYLATION REPAIR PROTEIN"/>
    <property type="match status" value="1"/>
</dbReference>
<evidence type="ECO:0000313" key="3">
    <source>
        <dbReference type="Proteomes" id="UP000027432"/>
    </source>
</evidence>
<dbReference type="SUPFAM" id="SSF48371">
    <property type="entry name" value="ARM repeat"/>
    <property type="match status" value="1"/>
</dbReference>
<sequence>MSRKRGKKRIARPRAEDYAPLDPVEEAKLRAEAEAYAASDADYESFEEPEDDEAPSGPPPTLEDALFALEAWEDAEKAAEMAAYHKADRRYLGVSVPAIDDMVALWRGQLDVAGRVELARALWDTDIHEARIAAAKLLTQARLRPDAAAWELIASWVPQFDAWAIADHVAKAGSKRLQSEPARLDEVADWVRSDHMWTRRAAFVFTLPWTKQRNPKPEDEAVRDEVLGWATQLAEDRDWFIQKAIGWWLRELGKKDPERVREWLAEHGERLKPFARKEAAKYL</sequence>
<dbReference type="AlphaFoldDB" id="A0A074J4T8"/>
<dbReference type="EMBL" id="AUND01000038">
    <property type="protein sequence ID" value="KEO51529.1"/>
    <property type="molecule type" value="Genomic_DNA"/>
</dbReference>
<feature type="region of interest" description="Disordered" evidence="1">
    <location>
        <begin position="1"/>
        <end position="62"/>
    </location>
</feature>
<name>A0A074J4T8_9RHOB</name>
<gene>
    <name evidence="2" type="ORF">TP2_11585</name>
</gene>
<reference evidence="2 3" key="1">
    <citation type="submission" date="2013-07" db="EMBL/GenBank/DDBJ databases">
        <title>Thioclava pacifica DSM 10166 Genome Sequencing.</title>
        <authorList>
            <person name="Lai Q."/>
            <person name="Shao Z."/>
        </authorList>
    </citation>
    <scope>NUCLEOTIDE SEQUENCE [LARGE SCALE GENOMIC DNA]</scope>
    <source>
        <strain evidence="2 3">DSM 10166</strain>
    </source>
</reference>
<dbReference type="PANTHER" id="PTHR34070">
    <property type="entry name" value="ARMADILLO-TYPE FOLD"/>
    <property type="match status" value="1"/>
</dbReference>
<dbReference type="eggNOG" id="COG4912">
    <property type="taxonomic scope" value="Bacteria"/>
</dbReference>
<evidence type="ECO:0000256" key="1">
    <source>
        <dbReference type="SAM" id="MobiDB-lite"/>
    </source>
</evidence>
<feature type="compositionally biased region" description="Acidic residues" evidence="1">
    <location>
        <begin position="41"/>
        <end position="54"/>
    </location>
</feature>
<accession>A0A074J4T8</accession>
<organism evidence="2 3">
    <name type="scientific">Thioclava pacifica DSM 10166</name>
    <dbReference type="NCBI Taxonomy" id="1353537"/>
    <lineage>
        <taxon>Bacteria</taxon>
        <taxon>Pseudomonadati</taxon>
        <taxon>Pseudomonadota</taxon>
        <taxon>Alphaproteobacteria</taxon>
        <taxon>Rhodobacterales</taxon>
        <taxon>Paracoccaceae</taxon>
        <taxon>Thioclava</taxon>
    </lineage>
</organism>
<dbReference type="InterPro" id="IPR014825">
    <property type="entry name" value="DNA_alkylation"/>
</dbReference>
<feature type="compositionally biased region" description="Basic residues" evidence="1">
    <location>
        <begin position="1"/>
        <end position="12"/>
    </location>
</feature>
<evidence type="ECO:0000313" key="2">
    <source>
        <dbReference type="EMBL" id="KEO51529.1"/>
    </source>
</evidence>
<protein>
    <recommendedName>
        <fullName evidence="4">DNA alkylation repair protein</fullName>
    </recommendedName>
</protein>
<dbReference type="STRING" id="1353537.TP2_11585"/>
<dbReference type="Pfam" id="PF08713">
    <property type="entry name" value="DNA_alkylation"/>
    <property type="match status" value="1"/>
</dbReference>
<keyword evidence="3" id="KW-1185">Reference proteome</keyword>
<dbReference type="Proteomes" id="UP000027432">
    <property type="component" value="Unassembled WGS sequence"/>
</dbReference>